<proteinExistence type="predicted"/>
<feature type="transmembrane region" description="Helical" evidence="1">
    <location>
        <begin position="66"/>
        <end position="89"/>
    </location>
</feature>
<gene>
    <name evidence="2" type="ORF">PANT1444_LOCUS10028</name>
</gene>
<reference evidence="2" key="1">
    <citation type="submission" date="2021-01" db="EMBL/GenBank/DDBJ databases">
        <authorList>
            <person name="Corre E."/>
            <person name="Pelletier E."/>
            <person name="Niang G."/>
            <person name="Scheremetjew M."/>
            <person name="Finn R."/>
            <person name="Kale V."/>
            <person name="Holt S."/>
            <person name="Cochrane G."/>
            <person name="Meng A."/>
            <person name="Brown T."/>
            <person name="Cohen L."/>
        </authorList>
    </citation>
    <scope>NUCLEOTIDE SEQUENCE</scope>
    <source>
        <strain evidence="2">CCMP1374</strain>
    </source>
</reference>
<sequence length="355" mass="38886">MAIDAVTSEGFLKVPHASAPSAALPRVRSQSDVENDRVLALISRASASAPPQLAVYLKQAAPAIALMWKFINLVAPLYVAMWAMCVRVYETLPLELLEALMGLGMCFAGGAYCTSIAAIEAFRLTGWKTTRRALLDVYAEAKNVQAAHAADDKKDDDRDGKPDVLALAPAELLQRKVKVLALAVKDPDKMMAAVGGLYTSWLAVQGTLRLQYAKTITLGVSIANELEKPAMSWLVPIAVPLIPPAYHHWIPTIIRVTIKSVAVFIAWQLQIIISAVQSAIRGGRLAARKTLSYCDRHGYIQVADVDGLAEVIGYTLAVLGFYTQWQWGFGLPFPLNLIMFPFTLIEWYIRYTVTG</sequence>
<dbReference type="EMBL" id="HBEP01017798">
    <property type="protein sequence ID" value="CAD8487930.1"/>
    <property type="molecule type" value="Transcribed_RNA"/>
</dbReference>
<dbReference type="AlphaFoldDB" id="A0A7S0HNR0"/>
<protein>
    <submittedName>
        <fullName evidence="2">Uncharacterized protein</fullName>
    </submittedName>
</protein>
<keyword evidence="1" id="KW-1133">Transmembrane helix</keyword>
<feature type="transmembrane region" description="Helical" evidence="1">
    <location>
        <begin position="261"/>
        <end position="280"/>
    </location>
</feature>
<evidence type="ECO:0000313" key="2">
    <source>
        <dbReference type="EMBL" id="CAD8487930.1"/>
    </source>
</evidence>
<keyword evidence="1" id="KW-0812">Transmembrane</keyword>
<organism evidence="2">
    <name type="scientific">Phaeocystis antarctica</name>
    <dbReference type="NCBI Taxonomy" id="33657"/>
    <lineage>
        <taxon>Eukaryota</taxon>
        <taxon>Haptista</taxon>
        <taxon>Haptophyta</taxon>
        <taxon>Prymnesiophyceae</taxon>
        <taxon>Phaeocystales</taxon>
        <taxon>Phaeocystaceae</taxon>
        <taxon>Phaeocystis</taxon>
    </lineage>
</organism>
<feature type="transmembrane region" description="Helical" evidence="1">
    <location>
        <begin position="329"/>
        <end position="349"/>
    </location>
</feature>
<accession>A0A7S0HNR0</accession>
<name>A0A7S0HNR0_9EUKA</name>
<feature type="transmembrane region" description="Helical" evidence="1">
    <location>
        <begin position="101"/>
        <end position="122"/>
    </location>
</feature>
<evidence type="ECO:0000256" key="1">
    <source>
        <dbReference type="SAM" id="Phobius"/>
    </source>
</evidence>
<keyword evidence="1" id="KW-0472">Membrane</keyword>